<reference evidence="1" key="1">
    <citation type="journal article" date="2019" name="Sci. Rep.">
        <title>Draft genome of Tanacetum cinerariifolium, the natural source of mosquito coil.</title>
        <authorList>
            <person name="Yamashiro T."/>
            <person name="Shiraishi A."/>
            <person name="Satake H."/>
            <person name="Nakayama K."/>
        </authorList>
    </citation>
    <scope>NUCLEOTIDE SEQUENCE</scope>
</reference>
<dbReference type="EMBL" id="BKCJ010008382">
    <property type="protein sequence ID" value="GEU81937.1"/>
    <property type="molecule type" value="Genomic_DNA"/>
</dbReference>
<name>A0A6L2N914_TANCI</name>
<organism evidence="1">
    <name type="scientific">Tanacetum cinerariifolium</name>
    <name type="common">Dalmatian daisy</name>
    <name type="synonym">Chrysanthemum cinerariifolium</name>
    <dbReference type="NCBI Taxonomy" id="118510"/>
    <lineage>
        <taxon>Eukaryota</taxon>
        <taxon>Viridiplantae</taxon>
        <taxon>Streptophyta</taxon>
        <taxon>Embryophyta</taxon>
        <taxon>Tracheophyta</taxon>
        <taxon>Spermatophyta</taxon>
        <taxon>Magnoliopsida</taxon>
        <taxon>eudicotyledons</taxon>
        <taxon>Gunneridae</taxon>
        <taxon>Pentapetalae</taxon>
        <taxon>asterids</taxon>
        <taxon>campanulids</taxon>
        <taxon>Asterales</taxon>
        <taxon>Asteraceae</taxon>
        <taxon>Asteroideae</taxon>
        <taxon>Anthemideae</taxon>
        <taxon>Anthemidinae</taxon>
        <taxon>Tanacetum</taxon>
    </lineage>
</organism>
<protein>
    <submittedName>
        <fullName evidence="1">Uncharacterized protein</fullName>
    </submittedName>
</protein>
<accession>A0A6L2N914</accession>
<proteinExistence type="predicted"/>
<dbReference type="PANTHER" id="PTHR37738">
    <property type="entry name" value="OS03G0209700 PROTEIN"/>
    <property type="match status" value="1"/>
</dbReference>
<dbReference type="PANTHER" id="PTHR37738:SF1">
    <property type="entry name" value="OS03G0257000 PROTEIN"/>
    <property type="match status" value="1"/>
</dbReference>
<comment type="caution">
    <text evidence="1">The sequence shown here is derived from an EMBL/GenBank/DDBJ whole genome shotgun (WGS) entry which is preliminary data.</text>
</comment>
<gene>
    <name evidence="1" type="ORF">Tci_053915</name>
</gene>
<evidence type="ECO:0000313" key="1">
    <source>
        <dbReference type="EMBL" id="GEU81937.1"/>
    </source>
</evidence>
<sequence length="214" mass="24070">MEEKNEFSQIEKVQYDEESICEMGEKDEFSQMEKLEDGEEVVCEAEEEEEVEGVKMEGMASIALLPDGSISGHFVHLPNSVCYGIHGTEIACERECSRGEDYRLVKLTIMDFNSKKERDVVVERKGHDAARLCNVDHAHGWEKDVVKLVDQKQQKSKIVISFVCETLKADEAAEDHIKRYMPKLTGMDAVVNIGKMSISGLDFKAEVGCTEQAS</sequence>
<dbReference type="AlphaFoldDB" id="A0A6L2N914"/>